<evidence type="ECO:0000259" key="6">
    <source>
        <dbReference type="Pfam" id="PF04932"/>
    </source>
</evidence>
<keyword evidence="2 5" id="KW-0812">Transmembrane</keyword>
<feature type="transmembrane region" description="Helical" evidence="5">
    <location>
        <begin position="117"/>
        <end position="137"/>
    </location>
</feature>
<feature type="transmembrane region" description="Helical" evidence="5">
    <location>
        <begin position="12"/>
        <end position="41"/>
    </location>
</feature>
<dbReference type="Pfam" id="PF04932">
    <property type="entry name" value="Wzy_C"/>
    <property type="match status" value="1"/>
</dbReference>
<dbReference type="RefSeq" id="WP_138947964.1">
    <property type="nucleotide sequence ID" value="NZ_CP040749.1"/>
</dbReference>
<reference evidence="7 8" key="1">
    <citation type="submission" date="2019-05" db="EMBL/GenBank/DDBJ databases">
        <title>Algicella ahnfeltiae gen. nov., sp. nov., a novel marine bacterium of the family Flavobacteriaceae isolated from a red alga.</title>
        <authorList>
            <person name="Nedashkovskaya O.I."/>
            <person name="Kukhlevskiy A.D."/>
            <person name="Kim S.-G."/>
            <person name="Zhukova N.V."/>
            <person name="Mikhailov V.V."/>
        </authorList>
    </citation>
    <scope>NUCLEOTIDE SEQUENCE [LARGE SCALE GENOMIC DNA]</scope>
    <source>
        <strain evidence="7 8">10Alg115</strain>
    </source>
</reference>
<dbReference type="PANTHER" id="PTHR37422:SF13">
    <property type="entry name" value="LIPOPOLYSACCHARIDE BIOSYNTHESIS PROTEIN PA4999-RELATED"/>
    <property type="match status" value="1"/>
</dbReference>
<keyword evidence="7" id="KW-0436">Ligase</keyword>
<evidence type="ECO:0000313" key="7">
    <source>
        <dbReference type="EMBL" id="QCX37005.1"/>
    </source>
</evidence>
<evidence type="ECO:0000256" key="2">
    <source>
        <dbReference type="ARBA" id="ARBA00022692"/>
    </source>
</evidence>
<dbReference type="EMBL" id="CP040749">
    <property type="protein sequence ID" value="QCX37005.1"/>
    <property type="molecule type" value="Genomic_DNA"/>
</dbReference>
<dbReference type="GO" id="GO:0016020">
    <property type="term" value="C:membrane"/>
    <property type="evidence" value="ECO:0007669"/>
    <property type="project" value="UniProtKB-SubCell"/>
</dbReference>
<name>A0A5B7TL54_9FLAO</name>
<dbReference type="InterPro" id="IPR007016">
    <property type="entry name" value="O-antigen_ligase-rel_domated"/>
</dbReference>
<dbReference type="OrthoDB" id="1631746at2"/>
<organism evidence="7 8">
    <name type="scientific">Aureibaculum algae</name>
    <dbReference type="NCBI Taxonomy" id="2584122"/>
    <lineage>
        <taxon>Bacteria</taxon>
        <taxon>Pseudomonadati</taxon>
        <taxon>Bacteroidota</taxon>
        <taxon>Flavobacteriia</taxon>
        <taxon>Flavobacteriales</taxon>
        <taxon>Flavobacteriaceae</taxon>
        <taxon>Aureibaculum</taxon>
    </lineage>
</organism>
<keyword evidence="8" id="KW-1185">Reference proteome</keyword>
<dbReference type="InterPro" id="IPR051533">
    <property type="entry name" value="WaaL-like"/>
</dbReference>
<feature type="transmembrane region" description="Helical" evidence="5">
    <location>
        <begin position="163"/>
        <end position="180"/>
    </location>
</feature>
<dbReference type="AlphaFoldDB" id="A0A5B7TL54"/>
<feature type="transmembrane region" description="Helical" evidence="5">
    <location>
        <begin position="192"/>
        <end position="225"/>
    </location>
</feature>
<feature type="transmembrane region" description="Helical" evidence="5">
    <location>
        <begin position="84"/>
        <end position="105"/>
    </location>
</feature>
<feature type="transmembrane region" description="Helical" evidence="5">
    <location>
        <begin position="237"/>
        <end position="254"/>
    </location>
</feature>
<evidence type="ECO:0000256" key="3">
    <source>
        <dbReference type="ARBA" id="ARBA00022989"/>
    </source>
</evidence>
<gene>
    <name evidence="7" type="ORF">FF125_00605</name>
</gene>
<dbReference type="PANTHER" id="PTHR37422">
    <property type="entry name" value="TEICHURONIC ACID BIOSYNTHESIS PROTEIN TUAE"/>
    <property type="match status" value="1"/>
</dbReference>
<accession>A0A5B7TL54</accession>
<evidence type="ECO:0000313" key="8">
    <source>
        <dbReference type="Proteomes" id="UP000306229"/>
    </source>
</evidence>
<dbReference type="KEGG" id="fbe:FF125_00605"/>
<proteinExistence type="predicted"/>
<evidence type="ECO:0000256" key="1">
    <source>
        <dbReference type="ARBA" id="ARBA00004141"/>
    </source>
</evidence>
<evidence type="ECO:0000256" key="5">
    <source>
        <dbReference type="SAM" id="Phobius"/>
    </source>
</evidence>
<sequence>MKDILDQNKSSIGLMLLLFLVAFSLPFSFAFNSISLAALFLYSFIYFKKDYFLTYISNKKVYLFYLLFFIVQSISIYYSNNKELAIKVVTSNILFLIVPITFVNLKNKINEIEIKIAYSGLLIAVLLNLINSYFNIIRKSIFESMDWSNVIRENFIRNSIYEIHVPYLALLVVFLIICSYKIKIPFRKRSNIIIRYSLMAILILSLFLLSGIMAILILILFFIVQFLCSENSKKTKLFGSILVIIGIISSFLLLKHLDDQKRIRGSENIVYRAQKIISKKDPVREVNWKSVVKVISSNVIWGVGADGGIELLQKERPIMSESYINKHNAHNDYLEIVLRYGIVGICIYLIILGSLIKTAFTSNNYYFRWFLIVFMISSLTESYLQRQVGLVFFVFFSLLFYTQSTYRKIDEIS</sequence>
<feature type="domain" description="O-antigen ligase-related" evidence="6">
    <location>
        <begin position="198"/>
        <end position="349"/>
    </location>
</feature>
<dbReference type="Proteomes" id="UP000306229">
    <property type="component" value="Chromosome"/>
</dbReference>
<feature type="transmembrane region" description="Helical" evidence="5">
    <location>
        <begin position="389"/>
        <end position="406"/>
    </location>
</feature>
<protein>
    <submittedName>
        <fullName evidence="7">O-antigen ligase family protein</fullName>
    </submittedName>
</protein>
<keyword evidence="4 5" id="KW-0472">Membrane</keyword>
<feature type="transmembrane region" description="Helical" evidence="5">
    <location>
        <begin position="366"/>
        <end position="384"/>
    </location>
</feature>
<evidence type="ECO:0000256" key="4">
    <source>
        <dbReference type="ARBA" id="ARBA00023136"/>
    </source>
</evidence>
<comment type="subcellular location">
    <subcellularLocation>
        <location evidence="1">Membrane</location>
        <topology evidence="1">Multi-pass membrane protein</topology>
    </subcellularLocation>
</comment>
<feature type="transmembrane region" description="Helical" evidence="5">
    <location>
        <begin position="61"/>
        <end position="78"/>
    </location>
</feature>
<dbReference type="GO" id="GO:0016874">
    <property type="term" value="F:ligase activity"/>
    <property type="evidence" value="ECO:0007669"/>
    <property type="project" value="UniProtKB-KW"/>
</dbReference>
<keyword evidence="3 5" id="KW-1133">Transmembrane helix</keyword>
<feature type="transmembrane region" description="Helical" evidence="5">
    <location>
        <begin position="336"/>
        <end position="360"/>
    </location>
</feature>